<keyword evidence="6 8" id="KW-0472">Membrane</keyword>
<keyword evidence="7" id="KW-0413">Isomerase</keyword>
<keyword evidence="11" id="KW-1185">Reference proteome</keyword>
<keyword evidence="3 8" id="KW-0812">Transmembrane</keyword>
<dbReference type="NCBIfam" id="TIGR03462">
    <property type="entry name" value="CarR_dom_SF"/>
    <property type="match status" value="1"/>
</dbReference>
<evidence type="ECO:0000256" key="4">
    <source>
        <dbReference type="ARBA" id="ARBA00022746"/>
    </source>
</evidence>
<keyword evidence="5 8" id="KW-1133">Transmembrane helix</keyword>
<feature type="domain" description="Lycopene cyclase" evidence="9">
    <location>
        <begin position="2"/>
        <end position="95"/>
    </location>
</feature>
<evidence type="ECO:0000256" key="3">
    <source>
        <dbReference type="ARBA" id="ARBA00022692"/>
    </source>
</evidence>
<feature type="transmembrane region" description="Helical" evidence="8">
    <location>
        <begin position="6"/>
        <end position="22"/>
    </location>
</feature>
<feature type="transmembrane region" description="Helical" evidence="8">
    <location>
        <begin position="78"/>
        <end position="99"/>
    </location>
</feature>
<proteinExistence type="predicted"/>
<evidence type="ECO:0000256" key="5">
    <source>
        <dbReference type="ARBA" id="ARBA00022989"/>
    </source>
</evidence>
<feature type="transmembrane region" description="Helical" evidence="8">
    <location>
        <begin position="201"/>
        <end position="220"/>
    </location>
</feature>
<organism evidence="10 11">
    <name type="scientific">Aquimarina hainanensis</name>
    <dbReference type="NCBI Taxonomy" id="1578017"/>
    <lineage>
        <taxon>Bacteria</taxon>
        <taxon>Pseudomonadati</taxon>
        <taxon>Bacteroidota</taxon>
        <taxon>Flavobacteriia</taxon>
        <taxon>Flavobacteriales</taxon>
        <taxon>Flavobacteriaceae</taxon>
        <taxon>Aquimarina</taxon>
    </lineage>
</organism>
<protein>
    <submittedName>
        <fullName evidence="10">Lycopene cyclase domain-containing protein</fullName>
    </submittedName>
</protein>
<dbReference type="Proteomes" id="UP001597459">
    <property type="component" value="Unassembled WGS sequence"/>
</dbReference>
<gene>
    <name evidence="10" type="ORF">ACFSTE_16215</name>
</gene>
<evidence type="ECO:0000313" key="11">
    <source>
        <dbReference type="Proteomes" id="UP001597459"/>
    </source>
</evidence>
<feature type="transmembrane region" description="Helical" evidence="8">
    <location>
        <begin position="34"/>
        <end position="58"/>
    </location>
</feature>
<comment type="subcellular location">
    <subcellularLocation>
        <location evidence="1">Membrane</location>
        <topology evidence="1">Multi-pass membrane protein</topology>
    </subcellularLocation>
</comment>
<feature type="transmembrane region" description="Helical" evidence="8">
    <location>
        <begin position="111"/>
        <end position="128"/>
    </location>
</feature>
<accession>A0ABW5N9T9</accession>
<dbReference type="EMBL" id="JBHULX010000039">
    <property type="protein sequence ID" value="MFD2592385.1"/>
    <property type="molecule type" value="Genomic_DNA"/>
</dbReference>
<evidence type="ECO:0000256" key="1">
    <source>
        <dbReference type="ARBA" id="ARBA00004141"/>
    </source>
</evidence>
<dbReference type="RefSeq" id="WP_378254367.1">
    <property type="nucleotide sequence ID" value="NZ_JBHSJV010000001.1"/>
</dbReference>
<evidence type="ECO:0000256" key="8">
    <source>
        <dbReference type="SAM" id="Phobius"/>
    </source>
</evidence>
<dbReference type="Pfam" id="PF18916">
    <property type="entry name" value="Lycopene_cyc"/>
    <property type="match status" value="2"/>
</dbReference>
<feature type="transmembrane region" description="Helical" evidence="8">
    <location>
        <begin position="159"/>
        <end position="181"/>
    </location>
</feature>
<evidence type="ECO:0000256" key="7">
    <source>
        <dbReference type="ARBA" id="ARBA00023235"/>
    </source>
</evidence>
<evidence type="ECO:0000256" key="2">
    <source>
        <dbReference type="ARBA" id="ARBA00004829"/>
    </source>
</evidence>
<reference evidence="11" key="1">
    <citation type="journal article" date="2019" name="Int. J. Syst. Evol. Microbiol.">
        <title>The Global Catalogue of Microorganisms (GCM) 10K type strain sequencing project: providing services to taxonomists for standard genome sequencing and annotation.</title>
        <authorList>
            <consortium name="The Broad Institute Genomics Platform"/>
            <consortium name="The Broad Institute Genome Sequencing Center for Infectious Disease"/>
            <person name="Wu L."/>
            <person name="Ma J."/>
        </authorList>
    </citation>
    <scope>NUCLEOTIDE SEQUENCE [LARGE SCALE GENOMIC DNA]</scope>
    <source>
        <strain evidence="11">KCTC 42423</strain>
    </source>
</reference>
<sequence>MNWLYFWLDIGSLSIPFIASFHPKLRFYKKWPQLFIGIVAMMLFFIPWDILFTKYGIWGFNPFYLTGVYLWKLPIEEWLFFICIPYACTFTYHAFHILAPKLILKEKYTKILSLGLIILSVVIAIIHYNKWYTVINYGYATILLIFSVRYAIPTLQRFYIVFIVILVPFFLINGLLTGSFIEDQVVWYNNYENLQFRIGTIPVEDTMYAFTMLLTVLLFITDKSRE</sequence>
<dbReference type="InterPro" id="IPR017825">
    <property type="entry name" value="Lycopene_cyclase_dom"/>
</dbReference>
<evidence type="ECO:0000259" key="9">
    <source>
        <dbReference type="Pfam" id="PF18916"/>
    </source>
</evidence>
<evidence type="ECO:0000313" key="10">
    <source>
        <dbReference type="EMBL" id="MFD2592385.1"/>
    </source>
</evidence>
<keyword evidence="4" id="KW-0125">Carotenoid biosynthesis</keyword>
<feature type="domain" description="Lycopene cyclase" evidence="9">
    <location>
        <begin position="129"/>
        <end position="220"/>
    </location>
</feature>
<feature type="transmembrane region" description="Helical" evidence="8">
    <location>
        <begin position="134"/>
        <end position="152"/>
    </location>
</feature>
<comment type="pathway">
    <text evidence="2">Carotenoid biosynthesis.</text>
</comment>
<evidence type="ECO:0000256" key="6">
    <source>
        <dbReference type="ARBA" id="ARBA00023136"/>
    </source>
</evidence>
<name>A0ABW5N9T9_9FLAO</name>
<comment type="caution">
    <text evidence="10">The sequence shown here is derived from an EMBL/GenBank/DDBJ whole genome shotgun (WGS) entry which is preliminary data.</text>
</comment>